<dbReference type="EMBL" id="CP017704">
    <property type="protein sequence ID" value="ASS93802.1"/>
    <property type="molecule type" value="Genomic_DNA"/>
</dbReference>
<reference evidence="1 2" key="1">
    <citation type="submission" date="2016-10" db="EMBL/GenBank/DDBJ databases">
        <title>The whole genome sequencing and assembly of Bacillus simplex DSM 1321 strain.</title>
        <authorList>
            <person name="Park M.-K."/>
            <person name="Lee Y.-J."/>
            <person name="Yi H."/>
            <person name="Bahn Y.-S."/>
            <person name="Kim J.F."/>
            <person name="Lee D.-W."/>
        </authorList>
    </citation>
    <scope>NUCLEOTIDE SEQUENCE [LARGE SCALE GENOMIC DNA]</scope>
    <source>
        <strain evidence="1 2">DSM 1321</strain>
    </source>
</reference>
<name>A0A223EEW8_9BACI</name>
<dbReference type="AlphaFoldDB" id="A0A223EEW8"/>
<protein>
    <submittedName>
        <fullName evidence="1">Uncharacterized protein</fullName>
    </submittedName>
</protein>
<proteinExistence type="predicted"/>
<evidence type="ECO:0000313" key="1">
    <source>
        <dbReference type="EMBL" id="ASS93802.1"/>
    </source>
</evidence>
<dbReference type="Proteomes" id="UP000214618">
    <property type="component" value="Chromosome"/>
</dbReference>
<evidence type="ECO:0000313" key="2">
    <source>
        <dbReference type="Proteomes" id="UP000214618"/>
    </source>
</evidence>
<gene>
    <name evidence="1" type="ORF">BS1321_07345</name>
</gene>
<accession>A0A223EEW8</accession>
<sequence length="65" mass="7498">METCSKCGNELTKAYISGIQGEFQINQKPRGFFTDSPIYSKVSTYVCSKCGYLEFYVEQPDKFKY</sequence>
<organism evidence="1 2">
    <name type="scientific">Peribacillus simplex NBRC 15720 = DSM 1321</name>
    <dbReference type="NCBI Taxonomy" id="1349754"/>
    <lineage>
        <taxon>Bacteria</taxon>
        <taxon>Bacillati</taxon>
        <taxon>Bacillota</taxon>
        <taxon>Bacilli</taxon>
        <taxon>Bacillales</taxon>
        <taxon>Bacillaceae</taxon>
        <taxon>Peribacillus</taxon>
    </lineage>
</organism>